<dbReference type="EMBL" id="JAPNNL010000043">
    <property type="protein sequence ID" value="MDA0634473.1"/>
    <property type="molecule type" value="Genomic_DNA"/>
</dbReference>
<name>A0ABT4SBN8_9ACTN</name>
<protein>
    <submittedName>
        <fullName evidence="3">Septum formation initiator family protein</fullName>
    </submittedName>
</protein>
<dbReference type="Proteomes" id="UP001144036">
    <property type="component" value="Unassembled WGS sequence"/>
</dbReference>
<keyword evidence="1" id="KW-0175">Coiled coil</keyword>
<dbReference type="InterPro" id="IPR007060">
    <property type="entry name" value="FtsL/DivIC"/>
</dbReference>
<evidence type="ECO:0000313" key="3">
    <source>
        <dbReference type="EMBL" id="MDA0634473.1"/>
    </source>
</evidence>
<sequence>MAKRPQLTGRAAILAVVVCAIAMSLAYPVRTYIAQRRDIAELREERSRVEAERQRLLAESRQVSDPNWVKRTAKERLHYCGEGERCFVVMDQDPGEGQAAAARPAQQPPWYQTLWESVQAADSGTGRRATERPADETPDEPPGQVTEEDSGQDPGKDSRKDSEQDREQDREQVTEQRESVGQ</sequence>
<feature type="region of interest" description="Disordered" evidence="2">
    <location>
        <begin position="117"/>
        <end position="182"/>
    </location>
</feature>
<dbReference type="Pfam" id="PF04977">
    <property type="entry name" value="DivIC"/>
    <property type="match status" value="1"/>
</dbReference>
<evidence type="ECO:0000313" key="4">
    <source>
        <dbReference type="Proteomes" id="UP001144036"/>
    </source>
</evidence>
<proteinExistence type="predicted"/>
<comment type="caution">
    <text evidence="3">The sequence shown here is derived from an EMBL/GenBank/DDBJ whole genome shotgun (WGS) entry which is preliminary data.</text>
</comment>
<keyword evidence="4" id="KW-1185">Reference proteome</keyword>
<dbReference type="RefSeq" id="WP_270155279.1">
    <property type="nucleotide sequence ID" value="NZ_JAPNNL010000043.1"/>
</dbReference>
<accession>A0ABT4SBN8</accession>
<feature type="compositionally biased region" description="Basic and acidic residues" evidence="2">
    <location>
        <begin position="154"/>
        <end position="182"/>
    </location>
</feature>
<feature type="coiled-coil region" evidence="1">
    <location>
        <begin position="32"/>
        <end position="59"/>
    </location>
</feature>
<evidence type="ECO:0000256" key="1">
    <source>
        <dbReference type="SAM" id="Coils"/>
    </source>
</evidence>
<gene>
    <name evidence="3" type="ORF">OUY22_13695</name>
</gene>
<organism evidence="3 4">
    <name type="scientific">Nonomuraea corallina</name>
    <dbReference type="NCBI Taxonomy" id="2989783"/>
    <lineage>
        <taxon>Bacteria</taxon>
        <taxon>Bacillati</taxon>
        <taxon>Actinomycetota</taxon>
        <taxon>Actinomycetes</taxon>
        <taxon>Streptosporangiales</taxon>
        <taxon>Streptosporangiaceae</taxon>
        <taxon>Nonomuraea</taxon>
    </lineage>
</organism>
<reference evidence="3" key="1">
    <citation type="submission" date="2022-11" db="EMBL/GenBank/DDBJ databases">
        <title>Nonomuraea corallina sp. nov., a new species of the genus Nonomuraea isolated from sea side sediment in Thai sea.</title>
        <authorList>
            <person name="Ngamcharungchit C."/>
            <person name="Matsumoto A."/>
            <person name="Suriyachadkun C."/>
            <person name="Panbangred W."/>
            <person name="Inahashi Y."/>
            <person name="Intra B."/>
        </authorList>
    </citation>
    <scope>NUCLEOTIDE SEQUENCE</scope>
    <source>
        <strain evidence="3">MCN248</strain>
    </source>
</reference>
<evidence type="ECO:0000256" key="2">
    <source>
        <dbReference type="SAM" id="MobiDB-lite"/>
    </source>
</evidence>